<dbReference type="Proteomes" id="UP000198341">
    <property type="component" value="Chromosome 17"/>
</dbReference>
<dbReference type="STRING" id="41875.K8F6C7"/>
<evidence type="ECO:0000313" key="8">
    <source>
        <dbReference type="Proteomes" id="UP000198341"/>
    </source>
</evidence>
<sequence length="1186" mass="135823">MSRHARRVRLLFLLFIFIFTLTLAPIGGSSAARRVLSDEESHDDDAFLLLSRPERLERLRQKRHQHRHDNSHDQKVTSKEPFVNVDELQSSVADDDESRIGRRRRTSRRSWRMGEEVNGEQGEHKRRRHERENVPKETGHQKSERDSSGEDESTADVGAGSKLPAVHILNIPAGVGLGQIVDALVPILETLKHAGYERFAVHECGGDPPWKTGWDKLVSCEARPERNNIYHNFKRTYEIGGKQTLTQVVADYEKYDQSGELDFVDGHRNDWSKILNSKEIYGKATKILIMQKLHNKYRPDEHLACENMPYWFDEPVNDLLELVKKPESEMHKLITFHIRTMGDEHIGIAFNEDLTLNEDLAQSERDKRKSGDNRINRVKAAALEFPDMVKKMVEVCTLLFEKTGKKTHVAVDSQVVRNYLRKHEKFIQVTDPDVLDFNKHYKEEPLYSLNDIADWYLLSLGREIVGFPSSSTFSYSAACRGASSIHYTNTLRELTSILDRLLEDNGVEKYSREADEKSNPSKAPHASVVHDNILSTRANDASVPDLISSNSDSKCVYGYPSTNEENTCICNTDWTGERCEVDPIPSCDRETFLSCGDILYRFAHSQELPGLKETVFPSCQCADECVSHLLNAYGDAMYKRTFSTDYKRFDPSLHLCTQNNKVKRTLFMEMDYEKRISKREEMGEVSDNATQEESRKVMTKLVDSKEQKATNCSPDCERFGGGCVDYECVLCKEGRFGMDCAMSKKDLDSARLTAPKRKGKKELSLSYLDLPGTIRRFIRGQSYQNHGGYRGVHYFEHSLRKDAQIFDPNPPTSETSDEERKDIVAVIPFFPSDTVGNVGMAQIYASRVEKYVNDKFMGDISFSTIWFNAQDRGFCTSQKSRNALPSSAIGITQYGQWRVHPNDETPCFRSEIDIVVPSSVSSRGGYYGAQDPEFKRYDEKTKDGFLLFFAGSEKSRPECLGEEFFKNLENNCMYSYGGGARGWIVDWFKDEERFWLNRKLTRSMEKGDAEHQAEAIRMRSKFCLSSGGNGWDQRFIDGISRGCVPVLTQLNTSHPFEILLNYESFTIRAPGEMMRDLPEVLEDTVSSGKYAKMLLNLRVVREAIAWNVTNGREENDEYDTFTVNNGAYYHTLAAIALRTKKKLPESVAEKLCKLYFENEYHENAWKDVLNEEFRRVLEPSCEKQSR</sequence>
<dbReference type="OrthoDB" id="1924787at2759"/>
<feature type="region of interest" description="Disordered" evidence="4">
    <location>
        <begin position="60"/>
        <end position="158"/>
    </location>
</feature>
<dbReference type="AlphaFoldDB" id="K8F6C7"/>
<evidence type="ECO:0000313" key="7">
    <source>
        <dbReference type="EMBL" id="CCO20365.1"/>
    </source>
</evidence>
<dbReference type="KEGG" id="bpg:Bathy17g01440"/>
<keyword evidence="8" id="KW-1185">Reference proteome</keyword>
<evidence type="ECO:0000259" key="6">
    <source>
        <dbReference type="Pfam" id="PF03016"/>
    </source>
</evidence>
<feature type="compositionally biased region" description="Basic and acidic residues" evidence="4">
    <location>
        <begin position="130"/>
        <end position="148"/>
    </location>
</feature>
<evidence type="ECO:0000256" key="1">
    <source>
        <dbReference type="ARBA" id="ARBA00004323"/>
    </source>
</evidence>
<feature type="chain" id="PRO_5003917758" description="Exostosin GT47 domain-containing protein" evidence="5">
    <location>
        <begin position="32"/>
        <end position="1186"/>
    </location>
</feature>
<dbReference type="EMBL" id="FO082262">
    <property type="protein sequence ID" value="CCO20365.1"/>
    <property type="molecule type" value="Genomic_DNA"/>
</dbReference>
<proteinExistence type="inferred from homology"/>
<dbReference type="InterPro" id="IPR040911">
    <property type="entry name" value="Exostosin_GT47"/>
</dbReference>
<keyword evidence="5" id="KW-0732">Signal</keyword>
<evidence type="ECO:0000256" key="2">
    <source>
        <dbReference type="ARBA" id="ARBA00010271"/>
    </source>
</evidence>
<comment type="similarity">
    <text evidence="2">Belongs to the glycosyltransferase 47 family.</text>
</comment>
<dbReference type="PANTHER" id="PTHR11062:SF281">
    <property type="entry name" value="EXOSTOSIN-LIKE 2"/>
    <property type="match status" value="1"/>
</dbReference>
<feature type="compositionally biased region" description="Basic residues" evidence="4">
    <location>
        <begin position="101"/>
        <end position="111"/>
    </location>
</feature>
<gene>
    <name evidence="7" type="ordered locus">Bathy17g01440</name>
</gene>
<dbReference type="GO" id="GO:0016757">
    <property type="term" value="F:glycosyltransferase activity"/>
    <property type="evidence" value="ECO:0007669"/>
    <property type="project" value="InterPro"/>
</dbReference>
<accession>K8F6C7</accession>
<dbReference type="GeneID" id="19010898"/>
<evidence type="ECO:0000256" key="5">
    <source>
        <dbReference type="SAM" id="SignalP"/>
    </source>
</evidence>
<dbReference type="Pfam" id="PF03016">
    <property type="entry name" value="Exostosin_GT47"/>
    <property type="match status" value="1"/>
</dbReference>
<evidence type="ECO:0000256" key="3">
    <source>
        <dbReference type="ARBA" id="ARBA00023034"/>
    </source>
</evidence>
<feature type="domain" description="Exostosin GT47" evidence="6">
    <location>
        <begin position="1004"/>
        <end position="1082"/>
    </location>
</feature>
<keyword evidence="3" id="KW-0333">Golgi apparatus</keyword>
<evidence type="ECO:0000256" key="4">
    <source>
        <dbReference type="SAM" id="MobiDB-lite"/>
    </source>
</evidence>
<protein>
    <recommendedName>
        <fullName evidence="6">Exostosin GT47 domain-containing protein</fullName>
    </recommendedName>
</protein>
<dbReference type="RefSeq" id="XP_007508261.1">
    <property type="nucleotide sequence ID" value="XM_007508199.1"/>
</dbReference>
<feature type="signal peptide" evidence="5">
    <location>
        <begin position="1"/>
        <end position="31"/>
    </location>
</feature>
<name>K8F6C7_9CHLO</name>
<feature type="compositionally biased region" description="Basic and acidic residues" evidence="4">
    <location>
        <begin position="68"/>
        <end position="78"/>
    </location>
</feature>
<reference evidence="7 8" key="1">
    <citation type="submission" date="2011-10" db="EMBL/GenBank/DDBJ databases">
        <authorList>
            <person name="Genoscope - CEA"/>
        </authorList>
    </citation>
    <scope>NUCLEOTIDE SEQUENCE [LARGE SCALE GENOMIC DNA]</scope>
    <source>
        <strain evidence="7 8">RCC 1105</strain>
    </source>
</reference>
<comment type="subcellular location">
    <subcellularLocation>
        <location evidence="1">Golgi apparatus membrane</location>
        <topology evidence="1">Single-pass type II membrane protein</topology>
    </subcellularLocation>
</comment>
<dbReference type="GO" id="GO:0000139">
    <property type="term" value="C:Golgi membrane"/>
    <property type="evidence" value="ECO:0007669"/>
    <property type="project" value="UniProtKB-SubCell"/>
</dbReference>
<dbReference type="PANTHER" id="PTHR11062">
    <property type="entry name" value="EXOSTOSIN HEPARAN SULFATE GLYCOSYLTRANSFERASE -RELATED"/>
    <property type="match status" value="1"/>
</dbReference>
<dbReference type="InterPro" id="IPR004263">
    <property type="entry name" value="Exostosin"/>
</dbReference>
<organism evidence="7 8">
    <name type="scientific">Bathycoccus prasinos</name>
    <dbReference type="NCBI Taxonomy" id="41875"/>
    <lineage>
        <taxon>Eukaryota</taxon>
        <taxon>Viridiplantae</taxon>
        <taxon>Chlorophyta</taxon>
        <taxon>Mamiellophyceae</taxon>
        <taxon>Mamiellales</taxon>
        <taxon>Bathycoccaceae</taxon>
        <taxon>Bathycoccus</taxon>
    </lineage>
</organism>